<feature type="transmembrane region" description="Helical" evidence="1">
    <location>
        <begin position="53"/>
        <end position="74"/>
    </location>
</feature>
<evidence type="ECO:0000256" key="1">
    <source>
        <dbReference type="SAM" id="Phobius"/>
    </source>
</evidence>
<keyword evidence="1" id="KW-0472">Membrane</keyword>
<keyword evidence="3" id="KW-1185">Reference proteome</keyword>
<name>A0ABT1U971_9GAMM</name>
<protein>
    <submittedName>
        <fullName evidence="2">C13 family peptidase</fullName>
    </submittedName>
</protein>
<dbReference type="Gene3D" id="3.40.50.1460">
    <property type="match status" value="1"/>
</dbReference>
<dbReference type="Pfam" id="PF01650">
    <property type="entry name" value="Peptidase_C13"/>
    <property type="match status" value="1"/>
</dbReference>
<dbReference type="RefSeq" id="WP_256616834.1">
    <property type="nucleotide sequence ID" value="NZ_JANIBK010000159.1"/>
</dbReference>
<reference evidence="2 3" key="1">
    <citation type="submission" date="2022-07" db="EMBL/GenBank/DDBJ databases">
        <title>Methylomonas rivi sp. nov., Methylomonas rosea sp. nov., Methylomonas aureus sp. nov. and Methylomonas subterranea sp. nov., four novel methanotrophs isolated from a freshwater creek and the deep terrestrial subsurface.</title>
        <authorList>
            <person name="Abin C."/>
            <person name="Sankaranarayanan K."/>
            <person name="Garner C."/>
            <person name="Sindelar R."/>
            <person name="Kotary K."/>
            <person name="Garner R."/>
            <person name="Barclay S."/>
            <person name="Lawson P."/>
            <person name="Krumholz L."/>
        </authorList>
    </citation>
    <scope>NUCLEOTIDE SEQUENCE [LARGE SCALE GENOMIC DNA]</scope>
    <source>
        <strain evidence="2 3">WSC-6</strain>
    </source>
</reference>
<dbReference type="Proteomes" id="UP001524586">
    <property type="component" value="Unassembled WGS sequence"/>
</dbReference>
<dbReference type="SUPFAM" id="SSF52129">
    <property type="entry name" value="Caspase-like"/>
    <property type="match status" value="1"/>
</dbReference>
<feature type="transmembrane region" description="Helical" evidence="1">
    <location>
        <begin position="368"/>
        <end position="385"/>
    </location>
</feature>
<evidence type="ECO:0000313" key="2">
    <source>
        <dbReference type="EMBL" id="MCQ8130409.1"/>
    </source>
</evidence>
<dbReference type="EMBL" id="JANIBK010000159">
    <property type="protein sequence ID" value="MCQ8130409.1"/>
    <property type="molecule type" value="Genomic_DNA"/>
</dbReference>
<feature type="non-terminal residue" evidence="2">
    <location>
        <position position="681"/>
    </location>
</feature>
<sequence>MAKRPDRSLPGRAYFPPANGTDMEIDYQLQGSDLENLRGHLLLRQRRRTGGTILRLGAWALIGAAVAFAWRWYARENGNGYHYLIWLLPVALFFVALIWLPIWQRSQYGRRWLERYAGNYLLSLTPAGMSCKAPDGRMSFYAWPEILGFEEAGTDLYLYLRRDVAIPIPLKALEDAAHAGRFAAMVREYWSSHPDNTGKTLPAIPPAQAFIQASALAGNLLQAARLAFFLDYQPGSFRVSLGLFLQLLLLNLLCIGIVDYLDAMPAPEFNVYGLDKFAVTTLLMLAGAACIGHLTLQRGNMLRLLVMIAAAEIVIHAVYFSGWLAAERWWPDFPRLLLGLYLASVVWTLAVVFGILRRLYPQPAPSALLLLSIYALFTLSLNGLLPSQRLYYPAETDDGTAEYEAANALNEEYLYYRQAGLVNEELAALRAQRKGKTDLYFVGFAGQAEERVFFNDVSLARNLLDRRFNTAGRSVVLVNNADTAHSAPLANRHNLAAVLRGIAERMDKDEDALFLYLSSHGAQDHSLSVSFWPLHPNDLKAEDLKAMLDEAGIRNRIIVVSACYSGGFLDVLKDDNTLVLTASSRDHESYGCGDFTRYTYFGESYFAKALADGDSFITAFERARQLIEERERQEGLDASGPQIDVGRNIAGILRHLEVAPAHTDAPTRPGLLAAEPSFEQR</sequence>
<feature type="transmembrane region" description="Helical" evidence="1">
    <location>
        <begin position="239"/>
        <end position="258"/>
    </location>
</feature>
<feature type="transmembrane region" description="Helical" evidence="1">
    <location>
        <begin position="80"/>
        <end position="102"/>
    </location>
</feature>
<organism evidence="2 3">
    <name type="scientific">Methylomonas rivi</name>
    <dbReference type="NCBI Taxonomy" id="2952226"/>
    <lineage>
        <taxon>Bacteria</taxon>
        <taxon>Pseudomonadati</taxon>
        <taxon>Pseudomonadota</taxon>
        <taxon>Gammaproteobacteria</taxon>
        <taxon>Methylococcales</taxon>
        <taxon>Methylococcaceae</taxon>
        <taxon>Methylomonas</taxon>
    </lineage>
</organism>
<dbReference type="InterPro" id="IPR029030">
    <property type="entry name" value="Caspase-like_dom_sf"/>
</dbReference>
<proteinExistence type="predicted"/>
<keyword evidence="1" id="KW-0812">Transmembrane</keyword>
<evidence type="ECO:0000313" key="3">
    <source>
        <dbReference type="Proteomes" id="UP001524586"/>
    </source>
</evidence>
<gene>
    <name evidence="2" type="ORF">NP596_18260</name>
</gene>
<accession>A0ABT1U971</accession>
<keyword evidence="1" id="KW-1133">Transmembrane helix</keyword>
<feature type="transmembrane region" description="Helical" evidence="1">
    <location>
        <begin position="338"/>
        <end position="356"/>
    </location>
</feature>
<comment type="caution">
    <text evidence="2">The sequence shown here is derived from an EMBL/GenBank/DDBJ whole genome shotgun (WGS) entry which is preliminary data.</text>
</comment>
<dbReference type="InterPro" id="IPR001096">
    <property type="entry name" value="Peptidase_C13"/>
</dbReference>
<feature type="transmembrane region" description="Helical" evidence="1">
    <location>
        <begin position="303"/>
        <end position="326"/>
    </location>
</feature>
<feature type="transmembrane region" description="Helical" evidence="1">
    <location>
        <begin position="278"/>
        <end position="296"/>
    </location>
</feature>